<feature type="non-terminal residue" evidence="1">
    <location>
        <position position="56"/>
    </location>
</feature>
<evidence type="ECO:0000313" key="1">
    <source>
        <dbReference type="EMBL" id="MCI93143.1"/>
    </source>
</evidence>
<accession>A0A392W0C2</accession>
<proteinExistence type="predicted"/>
<protein>
    <submittedName>
        <fullName evidence="1">Uncharacterized protein</fullName>
    </submittedName>
</protein>
<dbReference type="EMBL" id="LXQA011320631">
    <property type="protein sequence ID" value="MCI93143.1"/>
    <property type="molecule type" value="Genomic_DNA"/>
</dbReference>
<dbReference type="Proteomes" id="UP000265520">
    <property type="component" value="Unassembled WGS sequence"/>
</dbReference>
<comment type="caution">
    <text evidence="1">The sequence shown here is derived from an EMBL/GenBank/DDBJ whole genome shotgun (WGS) entry which is preliminary data.</text>
</comment>
<sequence>MYSMEESDYRQTHEKRLGLTIFEDTPHEDVRHGGFKFVILKVFNVKIHPLKNPKIK</sequence>
<evidence type="ECO:0000313" key="2">
    <source>
        <dbReference type="Proteomes" id="UP000265520"/>
    </source>
</evidence>
<dbReference type="AlphaFoldDB" id="A0A392W0C2"/>
<reference evidence="1 2" key="1">
    <citation type="journal article" date="2018" name="Front. Plant Sci.">
        <title>Red Clover (Trifolium pratense) and Zigzag Clover (T. medium) - A Picture of Genomic Similarities and Differences.</title>
        <authorList>
            <person name="Dluhosova J."/>
            <person name="Istvanek J."/>
            <person name="Nedelnik J."/>
            <person name="Repkova J."/>
        </authorList>
    </citation>
    <scope>NUCLEOTIDE SEQUENCE [LARGE SCALE GENOMIC DNA]</scope>
    <source>
        <strain evidence="2">cv. 10/8</strain>
        <tissue evidence="1">Leaf</tissue>
    </source>
</reference>
<name>A0A392W0C2_9FABA</name>
<keyword evidence="2" id="KW-1185">Reference proteome</keyword>
<organism evidence="1 2">
    <name type="scientific">Trifolium medium</name>
    <dbReference type="NCBI Taxonomy" id="97028"/>
    <lineage>
        <taxon>Eukaryota</taxon>
        <taxon>Viridiplantae</taxon>
        <taxon>Streptophyta</taxon>
        <taxon>Embryophyta</taxon>
        <taxon>Tracheophyta</taxon>
        <taxon>Spermatophyta</taxon>
        <taxon>Magnoliopsida</taxon>
        <taxon>eudicotyledons</taxon>
        <taxon>Gunneridae</taxon>
        <taxon>Pentapetalae</taxon>
        <taxon>rosids</taxon>
        <taxon>fabids</taxon>
        <taxon>Fabales</taxon>
        <taxon>Fabaceae</taxon>
        <taxon>Papilionoideae</taxon>
        <taxon>50 kb inversion clade</taxon>
        <taxon>NPAAA clade</taxon>
        <taxon>Hologalegina</taxon>
        <taxon>IRL clade</taxon>
        <taxon>Trifolieae</taxon>
        <taxon>Trifolium</taxon>
    </lineage>
</organism>